<evidence type="ECO:0000313" key="5">
    <source>
        <dbReference type="Proteomes" id="UP000595332"/>
    </source>
</evidence>
<dbReference type="InterPro" id="IPR058625">
    <property type="entry name" value="MdtA-like_BSH"/>
</dbReference>
<dbReference type="AlphaFoldDB" id="A0A7R6P922"/>
<comment type="similarity">
    <text evidence="1">Belongs to the membrane fusion protein (MFP) (TC 8.A.1) family.</text>
</comment>
<dbReference type="GO" id="GO:0015562">
    <property type="term" value="F:efflux transmembrane transporter activity"/>
    <property type="evidence" value="ECO:0007669"/>
    <property type="project" value="TreeGrafter"/>
</dbReference>
<accession>A0A7R6P922</accession>
<dbReference type="PANTHER" id="PTHR30469">
    <property type="entry name" value="MULTIDRUG RESISTANCE PROTEIN MDTA"/>
    <property type="match status" value="1"/>
</dbReference>
<dbReference type="Proteomes" id="UP000595332">
    <property type="component" value="Chromosome"/>
</dbReference>
<evidence type="ECO:0000259" key="2">
    <source>
        <dbReference type="Pfam" id="PF25876"/>
    </source>
</evidence>
<keyword evidence="5" id="KW-1185">Reference proteome</keyword>
<dbReference type="Gene3D" id="1.10.287.470">
    <property type="entry name" value="Helix hairpin bin"/>
    <property type="match status" value="1"/>
</dbReference>
<dbReference type="Gene3D" id="2.40.420.20">
    <property type="match status" value="1"/>
</dbReference>
<proteinExistence type="inferred from homology"/>
<evidence type="ECO:0000313" key="4">
    <source>
        <dbReference type="EMBL" id="BBB28089.1"/>
    </source>
</evidence>
<evidence type="ECO:0000259" key="3">
    <source>
        <dbReference type="Pfam" id="PF25917"/>
    </source>
</evidence>
<name>A0A7R6P922_9GAMM</name>
<dbReference type="GO" id="GO:1990281">
    <property type="term" value="C:efflux pump complex"/>
    <property type="evidence" value="ECO:0007669"/>
    <property type="project" value="TreeGrafter"/>
</dbReference>
<dbReference type="InterPro" id="IPR058624">
    <property type="entry name" value="MdtA-like_HH"/>
</dbReference>
<gene>
    <name evidence="4" type="ORF">NEJAP_0130</name>
</gene>
<dbReference type="SUPFAM" id="SSF111369">
    <property type="entry name" value="HlyD-like secretion proteins"/>
    <property type="match status" value="1"/>
</dbReference>
<dbReference type="EMBL" id="AP014546">
    <property type="protein sequence ID" value="BBB28089.1"/>
    <property type="molecule type" value="Genomic_DNA"/>
</dbReference>
<dbReference type="NCBIfam" id="TIGR01730">
    <property type="entry name" value="RND_mfp"/>
    <property type="match status" value="1"/>
</dbReference>
<dbReference type="Pfam" id="PF25917">
    <property type="entry name" value="BSH_RND"/>
    <property type="match status" value="1"/>
</dbReference>
<dbReference type="KEGG" id="njp:NEJAP_0130"/>
<reference evidence="4 5" key="1">
    <citation type="journal article" date="2008" name="Int. J. Syst. Evol. Microbiol.">
        <title>Neptunomonas japonica sp. nov., an Osedax japonicus symbiont-like bacterium isolated from sediment adjacent to sperm whale carcasses off Kagoshima, Japan.</title>
        <authorList>
            <person name="Miyazaki M."/>
            <person name="Nogi Y."/>
            <person name="Fujiwara Y."/>
            <person name="Kawato M."/>
            <person name="Kubokawa K."/>
            <person name="Horikoshi K."/>
        </authorList>
    </citation>
    <scope>NUCLEOTIDE SEQUENCE [LARGE SCALE GENOMIC DNA]</scope>
    <source>
        <strain evidence="4 5">JAMM 1380</strain>
    </source>
</reference>
<feature type="domain" description="Multidrug resistance protein MdtA-like barrel-sandwich hybrid" evidence="3">
    <location>
        <begin position="74"/>
        <end position="192"/>
    </location>
</feature>
<protein>
    <submittedName>
        <fullName evidence="4">Hemolysin D</fullName>
    </submittedName>
</protein>
<organism evidence="4 5">
    <name type="scientific">Neptunomonas japonica JAMM 1380</name>
    <dbReference type="NCBI Taxonomy" id="1441457"/>
    <lineage>
        <taxon>Bacteria</taxon>
        <taxon>Pseudomonadati</taxon>
        <taxon>Pseudomonadota</taxon>
        <taxon>Gammaproteobacteria</taxon>
        <taxon>Oceanospirillales</taxon>
        <taxon>Oceanospirillaceae</taxon>
        <taxon>Neptunomonas</taxon>
    </lineage>
</organism>
<dbReference type="PANTHER" id="PTHR30469:SF20">
    <property type="entry name" value="EFFLUX RND TRANSPORTER PERIPLASMIC ADAPTOR SUBUNIT"/>
    <property type="match status" value="1"/>
</dbReference>
<dbReference type="Gene3D" id="2.40.30.170">
    <property type="match status" value="1"/>
</dbReference>
<dbReference type="InterPro" id="IPR006143">
    <property type="entry name" value="RND_pump_MFP"/>
</dbReference>
<sequence>MHILSHAPLNKRLISVVVLLLVGLAGCSEQTDELSAVKVVRPAKIFQVIDPASETFRNYPAEVEANADSKLAFRVSGQLVEFLVKPGSEVKEDQLLARLDPKDFQLSLDDRRARYALAKSQFKRAQKLLKRKLLAQSDYDKAKAELNVALSSLNVEKANLEYTYLRAPFTGTIAKVMVEQHENIQAKQTVLILQTRDQVDVSIQMPESVVSRIKKETNYQPTVIFDSHPGKEFLVSVKEWDTQADPSTLTYKVVFSLSSPEAFTVLPGMSANIRIDLAKVADVSSNNFILPVSAVFSAEDAPLASRVRYIWKVNPETMKVSRAEVTVGEMRDQGIEILSGIEPGDQLVSVGVYFLTEGMQVRPWNREEGL</sequence>
<dbReference type="Pfam" id="PF25876">
    <property type="entry name" value="HH_MFP_RND"/>
    <property type="match status" value="1"/>
</dbReference>
<feature type="domain" description="Multidrug resistance protein MdtA-like alpha-helical hairpin" evidence="2">
    <location>
        <begin position="107"/>
        <end position="161"/>
    </location>
</feature>
<evidence type="ECO:0000256" key="1">
    <source>
        <dbReference type="ARBA" id="ARBA00009477"/>
    </source>
</evidence>
<dbReference type="Gene3D" id="2.40.50.100">
    <property type="match status" value="1"/>
</dbReference>
<dbReference type="RefSeq" id="WP_201348825.1">
    <property type="nucleotide sequence ID" value="NZ_AP014546.1"/>
</dbReference>